<dbReference type="Proteomes" id="UP001529421">
    <property type="component" value="Unassembled WGS sequence"/>
</dbReference>
<keyword evidence="2" id="KW-0597">Phosphoprotein</keyword>
<keyword evidence="6" id="KW-0175">Coiled coil</keyword>
<dbReference type="PANTHER" id="PTHR47738">
    <property type="entry name" value="PTS SYSTEM FRUCTOSE-LIKE EIIA COMPONENT-RELATED"/>
    <property type="match status" value="1"/>
</dbReference>
<dbReference type="InterPro" id="IPR003501">
    <property type="entry name" value="PTS_EIIB_2/3"/>
</dbReference>
<protein>
    <submittedName>
        <fullName evidence="9">Fructose PTS transporter subunit IIA</fullName>
        <ecNumber evidence="9">2.7.1.202</ecNumber>
    </submittedName>
</protein>
<feature type="coiled-coil region" evidence="6">
    <location>
        <begin position="139"/>
        <end position="166"/>
    </location>
</feature>
<evidence type="ECO:0000259" key="8">
    <source>
        <dbReference type="PROSITE" id="PS51094"/>
    </source>
</evidence>
<evidence type="ECO:0000256" key="5">
    <source>
        <dbReference type="ARBA" id="ARBA00022683"/>
    </source>
</evidence>
<keyword evidence="5" id="KW-0598">Phosphotransferase system</keyword>
<keyword evidence="3" id="KW-0762">Sugar transport</keyword>
<dbReference type="EMBL" id="JAUDDZ010000003">
    <property type="protein sequence ID" value="MDM8274474.1"/>
    <property type="molecule type" value="Genomic_DNA"/>
</dbReference>
<dbReference type="PROSITE" id="PS51094">
    <property type="entry name" value="PTS_EIIA_TYPE_2"/>
    <property type="match status" value="1"/>
</dbReference>
<dbReference type="EC" id="2.7.1.202" evidence="9"/>
<keyword evidence="4 9" id="KW-0808">Transferase</keyword>
<sequence>MKITELLQAKGVKLGVAASSQAEAIEALVDLQVSCGAVADRDAYREAVLAREAEFSTAVGEGVAIPHAKTAAVAQPGLVAITVPGGVDWKAPDGKPSDLIFLIAAPDTQANVHLEVLAKLSALLMHPEFPAALRAASSVEEFLATIDEAEADYDAKQAAKAEQAERAKAAVSKVAQGASSQGPRTAEGGLPLILAITACPTGIAHTYMAAENLEKVAGEMGVTIKRDPGLRRHQERPHGSRDRRLRRHHHRCRQGHRALAL</sequence>
<evidence type="ECO:0000313" key="10">
    <source>
        <dbReference type="Proteomes" id="UP001529421"/>
    </source>
</evidence>
<feature type="region of interest" description="Disordered" evidence="7">
    <location>
        <begin position="224"/>
        <end position="261"/>
    </location>
</feature>
<evidence type="ECO:0000256" key="3">
    <source>
        <dbReference type="ARBA" id="ARBA00022597"/>
    </source>
</evidence>
<proteinExistence type="predicted"/>
<evidence type="ECO:0000256" key="4">
    <source>
        <dbReference type="ARBA" id="ARBA00022679"/>
    </source>
</evidence>
<dbReference type="InterPro" id="IPR051541">
    <property type="entry name" value="PTS_SugarTrans_NitroReg"/>
</dbReference>
<dbReference type="GO" id="GO:0016740">
    <property type="term" value="F:transferase activity"/>
    <property type="evidence" value="ECO:0007669"/>
    <property type="project" value="UniProtKB-KW"/>
</dbReference>
<dbReference type="PROSITE" id="PS00372">
    <property type="entry name" value="PTS_EIIA_TYPE_2_HIS"/>
    <property type="match status" value="1"/>
</dbReference>
<dbReference type="Gene3D" id="3.40.930.10">
    <property type="entry name" value="Mannitol-specific EII, Chain A"/>
    <property type="match status" value="1"/>
</dbReference>
<feature type="compositionally biased region" description="Basic residues" evidence="7">
    <location>
        <begin position="243"/>
        <end position="261"/>
    </location>
</feature>
<dbReference type="InterPro" id="IPR036095">
    <property type="entry name" value="PTS_EIIB-like_sf"/>
</dbReference>
<dbReference type="Gene3D" id="3.40.50.2300">
    <property type="match status" value="1"/>
</dbReference>
<accession>A0ABT7V7W6</accession>
<dbReference type="CDD" id="cd00211">
    <property type="entry name" value="PTS_IIA_fru"/>
    <property type="match status" value="1"/>
</dbReference>
<name>A0ABT7V7W6_9ACTN</name>
<dbReference type="NCBIfam" id="TIGR00848">
    <property type="entry name" value="fruA"/>
    <property type="match status" value="1"/>
</dbReference>
<organism evidence="9 10">
    <name type="scientific">Enorma phocaeensis</name>
    <dbReference type="NCBI Taxonomy" id="1871019"/>
    <lineage>
        <taxon>Bacteria</taxon>
        <taxon>Bacillati</taxon>
        <taxon>Actinomycetota</taxon>
        <taxon>Coriobacteriia</taxon>
        <taxon>Coriobacteriales</taxon>
        <taxon>Coriobacteriaceae</taxon>
        <taxon>Enorma</taxon>
    </lineage>
</organism>
<dbReference type="Pfam" id="PF02302">
    <property type="entry name" value="PTS_IIB"/>
    <property type="match status" value="1"/>
</dbReference>
<reference evidence="9 10" key="2">
    <citation type="submission" date="2023-06" db="EMBL/GenBank/DDBJ databases">
        <authorList>
            <person name="Zeman M."/>
            <person name="Kubasova T."/>
            <person name="Jahodarova E."/>
            <person name="Nykrynova M."/>
            <person name="Rychlik I."/>
        </authorList>
    </citation>
    <scope>NUCLEOTIDE SEQUENCE [LARGE SCALE GENOMIC DNA]</scope>
    <source>
        <strain evidence="9 10">154_Feed</strain>
    </source>
</reference>
<feature type="domain" description="PTS EIIA type-2" evidence="8">
    <location>
        <begin position="5"/>
        <end position="149"/>
    </location>
</feature>
<dbReference type="SUPFAM" id="SSF55804">
    <property type="entry name" value="Phoshotransferase/anion transport protein"/>
    <property type="match status" value="1"/>
</dbReference>
<evidence type="ECO:0000313" key="9">
    <source>
        <dbReference type="EMBL" id="MDM8274474.1"/>
    </source>
</evidence>
<dbReference type="InterPro" id="IPR016152">
    <property type="entry name" value="PTrfase/Anion_transptr"/>
</dbReference>
<evidence type="ECO:0000256" key="1">
    <source>
        <dbReference type="ARBA" id="ARBA00022448"/>
    </source>
</evidence>
<gene>
    <name evidence="9" type="ORF">QUW28_03005</name>
</gene>
<dbReference type="Pfam" id="PF00359">
    <property type="entry name" value="PTS_EIIA_2"/>
    <property type="match status" value="1"/>
</dbReference>
<dbReference type="PANTHER" id="PTHR47738:SF2">
    <property type="entry name" value="PTS SYSTEM FRUCTOSE-LIKE EIIA COMPONENT"/>
    <property type="match status" value="1"/>
</dbReference>
<dbReference type="InterPro" id="IPR002178">
    <property type="entry name" value="PTS_EIIA_type-2_dom"/>
</dbReference>
<feature type="compositionally biased region" description="Basic and acidic residues" evidence="7">
    <location>
        <begin position="224"/>
        <end position="242"/>
    </location>
</feature>
<evidence type="ECO:0000256" key="2">
    <source>
        <dbReference type="ARBA" id="ARBA00022553"/>
    </source>
</evidence>
<evidence type="ECO:0000256" key="7">
    <source>
        <dbReference type="SAM" id="MobiDB-lite"/>
    </source>
</evidence>
<dbReference type="InterPro" id="IPR004715">
    <property type="entry name" value="PTS_IIA_fruc"/>
</dbReference>
<dbReference type="SUPFAM" id="SSF52794">
    <property type="entry name" value="PTS system IIB component-like"/>
    <property type="match status" value="1"/>
</dbReference>
<keyword evidence="1" id="KW-0813">Transport</keyword>
<reference evidence="10" key="1">
    <citation type="submission" date="2023-06" db="EMBL/GenBank/DDBJ databases">
        <title>Identification and characterization of horizontal gene transfer across gut microbiota members of farm animals based on homology search.</title>
        <authorList>
            <person name="Zeman M."/>
            <person name="Kubasova T."/>
            <person name="Jahodarova E."/>
            <person name="Nykrynova M."/>
            <person name="Rychlik I."/>
        </authorList>
    </citation>
    <scope>NUCLEOTIDE SEQUENCE [LARGE SCALE GENOMIC DNA]</scope>
    <source>
        <strain evidence="10">154_Feed</strain>
    </source>
</reference>
<evidence type="ECO:0000256" key="6">
    <source>
        <dbReference type="SAM" id="Coils"/>
    </source>
</evidence>
<keyword evidence="10" id="KW-1185">Reference proteome</keyword>
<comment type="caution">
    <text evidence="9">The sequence shown here is derived from an EMBL/GenBank/DDBJ whole genome shotgun (WGS) entry which is preliminary data.</text>
</comment>